<keyword evidence="6" id="KW-0393">Immunoglobulin domain</keyword>
<dbReference type="STRING" id="7167.A0A182FCG8"/>
<evidence type="ECO:0000256" key="5">
    <source>
        <dbReference type="ARBA" id="ARBA00023180"/>
    </source>
</evidence>
<dbReference type="InterPro" id="IPR032675">
    <property type="entry name" value="LRR_dom_sf"/>
</dbReference>
<dbReference type="PROSITE" id="PS51450">
    <property type="entry name" value="LRR"/>
    <property type="match status" value="1"/>
</dbReference>
<evidence type="ECO:0008006" key="11">
    <source>
        <dbReference type="Google" id="ProtNLM"/>
    </source>
</evidence>
<evidence type="ECO:0000256" key="4">
    <source>
        <dbReference type="ARBA" id="ARBA00023157"/>
    </source>
</evidence>
<dbReference type="EnsemblMetazoa" id="AALB004203-RA">
    <property type="protein sequence ID" value="AALB004203-PA"/>
    <property type="gene ID" value="AALB004203"/>
</dbReference>
<dbReference type="InterPro" id="IPR003599">
    <property type="entry name" value="Ig_sub"/>
</dbReference>
<accession>A0A182FCG8</accession>
<keyword evidence="5" id="KW-0325">Glycoprotein</keyword>
<dbReference type="Gene3D" id="6.20.200.20">
    <property type="match status" value="1"/>
</dbReference>
<dbReference type="VEuPathDB" id="VectorBase:AALB004203"/>
<dbReference type="Gene3D" id="2.60.40.10">
    <property type="entry name" value="Immunoglobulins"/>
    <property type="match status" value="4"/>
</dbReference>
<dbReference type="GO" id="GO:0005886">
    <property type="term" value="C:plasma membrane"/>
    <property type="evidence" value="ECO:0007669"/>
    <property type="project" value="TreeGrafter"/>
</dbReference>
<dbReference type="SMART" id="SM00082">
    <property type="entry name" value="LRRCT"/>
    <property type="match status" value="1"/>
</dbReference>
<keyword evidence="10" id="KW-1185">Reference proteome</keyword>
<dbReference type="InterPro" id="IPR001611">
    <property type="entry name" value="Leu-rich_rpt"/>
</dbReference>
<dbReference type="GO" id="GO:0098632">
    <property type="term" value="F:cell-cell adhesion mediator activity"/>
    <property type="evidence" value="ECO:0007669"/>
    <property type="project" value="TreeGrafter"/>
</dbReference>
<dbReference type="AlphaFoldDB" id="A0A182FCG8"/>
<keyword evidence="7" id="KW-0175">Coiled coil</keyword>
<dbReference type="FunFam" id="2.60.40.10:FF:000248">
    <property type="entry name" value="peroxidasin homolog"/>
    <property type="match status" value="1"/>
</dbReference>
<feature type="coiled-coil region" evidence="7">
    <location>
        <begin position="787"/>
        <end position="821"/>
    </location>
</feature>
<dbReference type="SUPFAM" id="SSF52058">
    <property type="entry name" value="L domain-like"/>
    <property type="match status" value="1"/>
</dbReference>
<dbReference type="GO" id="GO:0007411">
    <property type="term" value="P:axon guidance"/>
    <property type="evidence" value="ECO:0007669"/>
    <property type="project" value="TreeGrafter"/>
</dbReference>
<evidence type="ECO:0000256" key="7">
    <source>
        <dbReference type="SAM" id="Coils"/>
    </source>
</evidence>
<dbReference type="InterPro" id="IPR003598">
    <property type="entry name" value="Ig_sub2"/>
</dbReference>
<keyword evidence="2" id="KW-0732">Signal</keyword>
<evidence type="ECO:0000256" key="2">
    <source>
        <dbReference type="ARBA" id="ARBA00022729"/>
    </source>
</evidence>
<dbReference type="VEuPathDB" id="VectorBase:AALB20_032639"/>
<dbReference type="GO" id="GO:0070593">
    <property type="term" value="P:dendrite self-avoidance"/>
    <property type="evidence" value="ECO:0007669"/>
    <property type="project" value="TreeGrafter"/>
</dbReference>
<dbReference type="SMART" id="SM00369">
    <property type="entry name" value="LRR_TYP"/>
    <property type="match status" value="5"/>
</dbReference>
<dbReference type="FunFam" id="2.60.40.10:FF:000032">
    <property type="entry name" value="palladin isoform X1"/>
    <property type="match status" value="1"/>
</dbReference>
<dbReference type="SMART" id="SM00214">
    <property type="entry name" value="VWC"/>
    <property type="match status" value="1"/>
</dbReference>
<dbReference type="PROSITE" id="PS50835">
    <property type="entry name" value="IG_LIKE"/>
    <property type="match status" value="4"/>
</dbReference>
<organism evidence="9 10">
    <name type="scientific">Anopheles albimanus</name>
    <name type="common">New world malaria mosquito</name>
    <dbReference type="NCBI Taxonomy" id="7167"/>
    <lineage>
        <taxon>Eukaryota</taxon>
        <taxon>Metazoa</taxon>
        <taxon>Ecdysozoa</taxon>
        <taxon>Arthropoda</taxon>
        <taxon>Hexapoda</taxon>
        <taxon>Insecta</taxon>
        <taxon>Pterygota</taxon>
        <taxon>Neoptera</taxon>
        <taxon>Endopterygota</taxon>
        <taxon>Diptera</taxon>
        <taxon>Nematocera</taxon>
        <taxon>Culicoidea</taxon>
        <taxon>Culicidae</taxon>
        <taxon>Anophelinae</taxon>
        <taxon>Anopheles</taxon>
    </lineage>
</organism>
<dbReference type="GO" id="GO:0007156">
    <property type="term" value="P:homophilic cell adhesion via plasma membrane adhesion molecules"/>
    <property type="evidence" value="ECO:0007669"/>
    <property type="project" value="TreeGrafter"/>
</dbReference>
<dbReference type="FunFam" id="2.60.40.10:FF:001851">
    <property type="entry name" value="Peroxidasin"/>
    <property type="match status" value="1"/>
</dbReference>
<dbReference type="Pfam" id="PF00093">
    <property type="entry name" value="VWC"/>
    <property type="match status" value="1"/>
</dbReference>
<evidence type="ECO:0000313" key="9">
    <source>
        <dbReference type="EnsemblMetazoa" id="AALB004203-PA"/>
    </source>
</evidence>
<dbReference type="PROSITE" id="PS50184">
    <property type="entry name" value="VWFC_2"/>
    <property type="match status" value="1"/>
</dbReference>
<reference evidence="9" key="2">
    <citation type="submission" date="2022-08" db="UniProtKB">
        <authorList>
            <consortium name="EnsemblMetazoa"/>
        </authorList>
    </citation>
    <scope>IDENTIFICATION</scope>
    <source>
        <strain evidence="9">STECLA/ALBI9_A</strain>
    </source>
</reference>
<dbReference type="InterPro" id="IPR013783">
    <property type="entry name" value="Ig-like_fold"/>
</dbReference>
<dbReference type="Proteomes" id="UP000069272">
    <property type="component" value="Chromosome 3L"/>
</dbReference>
<dbReference type="Gene3D" id="3.80.10.10">
    <property type="entry name" value="Ribonuclease Inhibitor"/>
    <property type="match status" value="1"/>
</dbReference>
<dbReference type="GO" id="GO:0030424">
    <property type="term" value="C:axon"/>
    <property type="evidence" value="ECO:0007669"/>
    <property type="project" value="TreeGrafter"/>
</dbReference>
<reference evidence="9 10" key="1">
    <citation type="journal article" date="2017" name="G3 (Bethesda)">
        <title>The Physical Genome Mapping of Anopheles albimanus Corrected Scaffold Misassemblies and Identified Interarm Rearrangements in Genus Anopheles.</title>
        <authorList>
            <person name="Artemov G.N."/>
            <person name="Peery A.N."/>
            <person name="Jiang X."/>
            <person name="Tu Z."/>
            <person name="Stegniy V.N."/>
            <person name="Sharakhova M.V."/>
            <person name="Sharakhov I.V."/>
        </authorList>
    </citation>
    <scope>NUCLEOTIDE SEQUENCE [LARGE SCALE GENOMIC DNA]</scope>
    <source>
        <strain evidence="9 10">ALBI9_A</strain>
    </source>
</reference>
<dbReference type="InterPro" id="IPR003591">
    <property type="entry name" value="Leu-rich_rpt_typical-subtyp"/>
</dbReference>
<dbReference type="VEuPathDB" id="VectorBase:AALB20_027582"/>
<evidence type="ECO:0000256" key="3">
    <source>
        <dbReference type="ARBA" id="ARBA00022737"/>
    </source>
</evidence>
<dbReference type="PANTHER" id="PTHR10075">
    <property type="entry name" value="BASIGIN RELATED"/>
    <property type="match status" value="1"/>
</dbReference>
<keyword evidence="1" id="KW-0433">Leucine-rich repeat</keyword>
<dbReference type="SMART" id="SM00408">
    <property type="entry name" value="IGc2"/>
    <property type="match status" value="4"/>
</dbReference>
<dbReference type="FunFam" id="3.80.10.10:FF:001540">
    <property type="entry name" value="AGAP007237-PA"/>
    <property type="match status" value="1"/>
</dbReference>
<dbReference type="Pfam" id="PF07679">
    <property type="entry name" value="I-set"/>
    <property type="match status" value="3"/>
</dbReference>
<evidence type="ECO:0000313" key="10">
    <source>
        <dbReference type="Proteomes" id="UP000069272"/>
    </source>
</evidence>
<dbReference type="FunFam" id="2.60.40.10:FF:000189">
    <property type="entry name" value="Neogenin isoform 3"/>
    <property type="match status" value="1"/>
</dbReference>
<dbReference type="InterPro" id="IPR036179">
    <property type="entry name" value="Ig-like_dom_sf"/>
</dbReference>
<proteinExistence type="predicted"/>
<evidence type="ECO:0000256" key="6">
    <source>
        <dbReference type="ARBA" id="ARBA00023319"/>
    </source>
</evidence>
<feature type="region of interest" description="Disordered" evidence="8">
    <location>
        <begin position="702"/>
        <end position="772"/>
    </location>
</feature>
<dbReference type="Pfam" id="PF13927">
    <property type="entry name" value="Ig_3"/>
    <property type="match status" value="1"/>
</dbReference>
<keyword evidence="3" id="KW-0677">Repeat</keyword>
<dbReference type="SUPFAM" id="SSF48726">
    <property type="entry name" value="Immunoglobulin"/>
    <property type="match status" value="4"/>
</dbReference>
<feature type="compositionally biased region" description="Basic residues" evidence="8">
    <location>
        <begin position="715"/>
        <end position="728"/>
    </location>
</feature>
<dbReference type="InterPro" id="IPR013098">
    <property type="entry name" value="Ig_I-set"/>
</dbReference>
<keyword evidence="4" id="KW-1015">Disulfide bond</keyword>
<dbReference type="VEuPathDB" id="VectorBase:AALB20_032883"/>
<name>A0A182FCG8_ANOAL</name>
<sequence length="927" mass="102869">SDLRYNHIREVHSGAFDGLQHLHTIFLNENQLTKISSGAFRNLPSLKYLYLNRNRISTIAPDAFVALNRLHSMYLHGNQIKHLPEGSFERLPSLRRLRLDGNALECDCSLLWFVRTMQQPNRKALVDGAACTTPATLEGQPISAITEDDFHCAKPEIIVEPRDIEISYGQTAVFSCKTTGDPKPSISWFLEEQPLQRESADGRTTFLPDGSLRIDEVVPSDAGQYRCSARNALGSVRSRNARLTVNNEVVESEAEAPKFLQTPANQHDLLEGDPVVLDCVVTGAPTPSILWKFNGENIQNGRIKLFGNGSLILPMSTLDDGGIYTCYAGNALGNISVNVTVIVNAPPRILLGPENQNVNIGSTLTLECEADGNPLPHLWWKKDGLPVNETNQVYYSDDAIELTVDHVQESDAGTYVCVAENELGIAELEAEVVVVNVGPPQFLFEPYDLDAIEGTTIEMPCKAEKDDILQIKWQKDGRTITPKDKYRISAAGSLFVSNITQLDEGRYECSLLNKYGRATASGMLTVKKKAEALPGDQYVCIAIAEASREVDMAINQTIGRMFGSKGNGTRYHGDLFRIVRFPSGPAREIARAAEVYERALVIIRRHIESGANLTTNTTDFRYQDYLSPEYLDLLEQLSGCMAHRVTPNCSDLCFHAKYRSLDGTCNNYQHPTRCEQIAPLNLEHWVDCTDCSRHHKRYEQPYPPPALLVQQQQQQRRRRSTSRIRRAIPVKGDPLLDEAGNSDATSKPTHFALNENHLDQRASDDDMDGDDVDESRFVDDDMNEERIEGLEALIESFQKSMKQMRRKIRRLEQQCSAAVLAVAAVTANGGAGGAGSSIINPAKGKPHGHCVDSKGIKRLNNEIWMRDDCTKCECEHHQISCETERCAELICENGLVLVKEQGKCCPACIVAEDGATVATIRDNGTGQ</sequence>
<dbReference type="InterPro" id="IPR000483">
    <property type="entry name" value="Cys-rich_flank_reg_C"/>
</dbReference>
<dbReference type="InterPro" id="IPR007110">
    <property type="entry name" value="Ig-like_dom"/>
</dbReference>
<dbReference type="Pfam" id="PF13855">
    <property type="entry name" value="LRR_8"/>
    <property type="match status" value="1"/>
</dbReference>
<dbReference type="InterPro" id="IPR001007">
    <property type="entry name" value="VWF_dom"/>
</dbReference>
<protein>
    <recommendedName>
        <fullName evidence="11">Peroxidase</fullName>
    </recommendedName>
</protein>
<dbReference type="PANTHER" id="PTHR10075:SF103">
    <property type="entry name" value="ROUNDABOUT HOMOLOG 4"/>
    <property type="match status" value="1"/>
</dbReference>
<evidence type="ECO:0000256" key="1">
    <source>
        <dbReference type="ARBA" id="ARBA00022614"/>
    </source>
</evidence>
<dbReference type="SMART" id="SM00409">
    <property type="entry name" value="IG"/>
    <property type="match status" value="4"/>
</dbReference>
<dbReference type="SUPFAM" id="SSF57603">
    <property type="entry name" value="FnI-like domain"/>
    <property type="match status" value="1"/>
</dbReference>
<evidence type="ECO:0000256" key="8">
    <source>
        <dbReference type="SAM" id="MobiDB-lite"/>
    </source>
</evidence>